<evidence type="ECO:0000256" key="1">
    <source>
        <dbReference type="SAM" id="Phobius"/>
    </source>
</evidence>
<dbReference type="Proteomes" id="UP000245362">
    <property type="component" value="Unassembled WGS sequence"/>
</dbReference>
<accession>A0A2U3B8I7</accession>
<protein>
    <recommendedName>
        <fullName evidence="4">50S ribosomal protein L33</fullName>
    </recommendedName>
</protein>
<dbReference type="EMBL" id="QFWT01000006">
    <property type="protein sequence ID" value="PWI33087.1"/>
    <property type="molecule type" value="Genomic_DNA"/>
</dbReference>
<dbReference type="AlphaFoldDB" id="A0A2U3B8I7"/>
<name>A0A2U3B8I7_9VIBR</name>
<dbReference type="OrthoDB" id="5829309at2"/>
<keyword evidence="3" id="KW-1185">Reference proteome</keyword>
<keyword evidence="1" id="KW-0812">Transmembrane</keyword>
<evidence type="ECO:0000313" key="3">
    <source>
        <dbReference type="Proteomes" id="UP000245362"/>
    </source>
</evidence>
<reference evidence="2 3" key="1">
    <citation type="submission" date="2018-05" db="EMBL/GenBank/DDBJ databases">
        <title>Vibrio limimaris sp. nov., isolated from marine sediment.</title>
        <authorList>
            <person name="Li C.-M."/>
        </authorList>
    </citation>
    <scope>NUCLEOTIDE SEQUENCE [LARGE SCALE GENOMIC DNA]</scope>
    <source>
        <strain evidence="2 3">E4404</strain>
    </source>
</reference>
<comment type="caution">
    <text evidence="2">The sequence shown here is derived from an EMBL/GenBank/DDBJ whole genome shotgun (WGS) entry which is preliminary data.</text>
</comment>
<dbReference type="RefSeq" id="WP_109320203.1">
    <property type="nucleotide sequence ID" value="NZ_QFWT01000006.1"/>
</dbReference>
<sequence>MKLSRRGWNNLLIFALIIFMVVLNLPNVLKSRLQEQGPAYPYLLNPDATVEQLHFSRLSLERQGETWVMNQESTISAADLASRWISLAGTEVDEDTFSQLKGSLSSPETIEVWYLDQEEPQRVTYYQTPKFWLLKNWQNKWIAVSVEDSYLFPF</sequence>
<keyword evidence="1" id="KW-0472">Membrane</keyword>
<gene>
    <name evidence="2" type="ORF">DI392_12320</name>
</gene>
<feature type="transmembrane region" description="Helical" evidence="1">
    <location>
        <begin position="7"/>
        <end position="25"/>
    </location>
</feature>
<keyword evidence="1" id="KW-1133">Transmembrane helix</keyword>
<proteinExistence type="predicted"/>
<evidence type="ECO:0000313" key="2">
    <source>
        <dbReference type="EMBL" id="PWI33087.1"/>
    </source>
</evidence>
<organism evidence="2 3">
    <name type="scientific">Vibrio albus</name>
    <dbReference type="NCBI Taxonomy" id="2200953"/>
    <lineage>
        <taxon>Bacteria</taxon>
        <taxon>Pseudomonadati</taxon>
        <taxon>Pseudomonadota</taxon>
        <taxon>Gammaproteobacteria</taxon>
        <taxon>Vibrionales</taxon>
        <taxon>Vibrionaceae</taxon>
        <taxon>Vibrio</taxon>
    </lineage>
</organism>
<evidence type="ECO:0008006" key="4">
    <source>
        <dbReference type="Google" id="ProtNLM"/>
    </source>
</evidence>